<evidence type="ECO:0000313" key="6">
    <source>
        <dbReference type="EMBL" id="KAL3788845.1"/>
    </source>
</evidence>
<feature type="coiled-coil region" evidence="4">
    <location>
        <begin position="52"/>
        <end position="82"/>
    </location>
</feature>
<protein>
    <recommendedName>
        <fullName evidence="8">Trichohyalin-plectin-homology domain-containing protein</fullName>
    </recommendedName>
</protein>
<dbReference type="Proteomes" id="UP001530315">
    <property type="component" value="Unassembled WGS sequence"/>
</dbReference>
<sequence length="466" mass="56087">MFMSTIAASQLQQRQRYQERVLRETQSFLAQQNNTQRRHDWEQRTNKLIDQREAVAITKNLLQQEQDELEKRKREMQSLRDGEMNGWKKTLQTSLEVTQEERMEQIRERAYELKAQREADRQAFVGECYERQWVDECDELRAIDSKATLDRMRKDQDAMIKNKTVSVEQEPRFATSLINKDESNEQARRRQASLEMKLALDRQVQWKKEQIEDMTRKRQLEEKEQLRQLAMLEEKARQSGKEAIEEARKNGEKMQQDLRLRAMEREKRKAMELEQNRILLQHVLDTERNRIQMEQAQRHVGKDAASKEEWLRGEEAIKDEKVNDHIDETRKNQSDRLVKVNDDRMAAEADAKRRWMQEVDASRQEQIRRKRIEAETLRKEKEQDMAEIKAALLRAEDADKRNAEKALALRIETMLENKRCIGQQEKESEKKRQERHFIQEQIQNDERVHQKRLDEQRKRRGFGDHN</sequence>
<comment type="subcellular location">
    <subcellularLocation>
        <location evidence="1">Cell projection</location>
        <location evidence="1">Cilium</location>
    </subcellularLocation>
</comment>
<name>A0ABD3PKY4_9STRA</name>
<proteinExistence type="predicted"/>
<dbReference type="PANTHER" id="PTHR31183">
    <property type="entry name" value="TRICHOPLEIN KERATIN FILAMENT-BINDING PROTEIN FAMILY MEMBER"/>
    <property type="match status" value="1"/>
</dbReference>
<accession>A0ABD3PKY4</accession>
<evidence type="ECO:0000256" key="3">
    <source>
        <dbReference type="ARBA" id="ARBA00023273"/>
    </source>
</evidence>
<dbReference type="InterPro" id="IPR043596">
    <property type="entry name" value="CFAP53/TCHP"/>
</dbReference>
<dbReference type="GO" id="GO:0005929">
    <property type="term" value="C:cilium"/>
    <property type="evidence" value="ECO:0007669"/>
    <property type="project" value="UniProtKB-SubCell"/>
</dbReference>
<evidence type="ECO:0000256" key="4">
    <source>
        <dbReference type="SAM" id="Coils"/>
    </source>
</evidence>
<keyword evidence="3" id="KW-0966">Cell projection</keyword>
<organism evidence="6 7">
    <name type="scientific">Stephanodiscus triporus</name>
    <dbReference type="NCBI Taxonomy" id="2934178"/>
    <lineage>
        <taxon>Eukaryota</taxon>
        <taxon>Sar</taxon>
        <taxon>Stramenopiles</taxon>
        <taxon>Ochrophyta</taxon>
        <taxon>Bacillariophyta</taxon>
        <taxon>Coscinodiscophyceae</taxon>
        <taxon>Thalassiosirophycidae</taxon>
        <taxon>Stephanodiscales</taxon>
        <taxon>Stephanodiscaceae</taxon>
        <taxon>Stephanodiscus</taxon>
    </lineage>
</organism>
<dbReference type="AlphaFoldDB" id="A0ABD3PKY4"/>
<keyword evidence="2" id="KW-0969">Cilium</keyword>
<feature type="coiled-coil region" evidence="4">
    <location>
        <begin position="364"/>
        <end position="398"/>
    </location>
</feature>
<gene>
    <name evidence="6" type="ORF">ACHAW5_009202</name>
</gene>
<evidence type="ECO:0000256" key="5">
    <source>
        <dbReference type="SAM" id="MobiDB-lite"/>
    </source>
</evidence>
<feature type="region of interest" description="Disordered" evidence="5">
    <location>
        <begin position="423"/>
        <end position="466"/>
    </location>
</feature>
<keyword evidence="4" id="KW-0175">Coiled coil</keyword>
<evidence type="ECO:0000256" key="2">
    <source>
        <dbReference type="ARBA" id="ARBA00023069"/>
    </source>
</evidence>
<keyword evidence="7" id="KW-1185">Reference proteome</keyword>
<dbReference type="PANTHER" id="PTHR31183:SF1">
    <property type="entry name" value="CILIA- AND FLAGELLA-ASSOCIATED PROTEIN 53"/>
    <property type="match status" value="1"/>
</dbReference>
<reference evidence="6 7" key="1">
    <citation type="submission" date="2024-10" db="EMBL/GenBank/DDBJ databases">
        <title>Updated reference genomes for cyclostephanoid diatoms.</title>
        <authorList>
            <person name="Roberts W.R."/>
            <person name="Alverson A.J."/>
        </authorList>
    </citation>
    <scope>NUCLEOTIDE SEQUENCE [LARGE SCALE GENOMIC DNA]</scope>
    <source>
        <strain evidence="6 7">AJA276-08</strain>
    </source>
</reference>
<evidence type="ECO:0008006" key="8">
    <source>
        <dbReference type="Google" id="ProtNLM"/>
    </source>
</evidence>
<evidence type="ECO:0000256" key="1">
    <source>
        <dbReference type="ARBA" id="ARBA00004138"/>
    </source>
</evidence>
<dbReference type="EMBL" id="JALLAZ020000708">
    <property type="protein sequence ID" value="KAL3788845.1"/>
    <property type="molecule type" value="Genomic_DNA"/>
</dbReference>
<evidence type="ECO:0000313" key="7">
    <source>
        <dbReference type="Proteomes" id="UP001530315"/>
    </source>
</evidence>
<comment type="caution">
    <text evidence="6">The sequence shown here is derived from an EMBL/GenBank/DDBJ whole genome shotgun (WGS) entry which is preliminary data.</text>
</comment>